<feature type="domain" description="PAC" evidence="4">
    <location>
        <begin position="213"/>
        <end position="266"/>
    </location>
</feature>
<dbReference type="OrthoDB" id="9813913at2"/>
<dbReference type="SMART" id="SM00052">
    <property type="entry name" value="EAL"/>
    <property type="match status" value="1"/>
</dbReference>
<feature type="domain" description="GGDEF" evidence="6">
    <location>
        <begin position="298"/>
        <end position="441"/>
    </location>
</feature>
<evidence type="ECO:0000259" key="3">
    <source>
        <dbReference type="PROSITE" id="PS50112"/>
    </source>
</evidence>
<dbReference type="InterPro" id="IPR000700">
    <property type="entry name" value="PAS-assoc_C"/>
</dbReference>
<dbReference type="CDD" id="cd00130">
    <property type="entry name" value="PAS"/>
    <property type="match status" value="1"/>
</dbReference>
<dbReference type="InterPro" id="IPR001789">
    <property type="entry name" value="Sig_transdc_resp-reg_receiver"/>
</dbReference>
<dbReference type="Gene3D" id="3.40.50.2300">
    <property type="match status" value="1"/>
</dbReference>
<dbReference type="Gene3D" id="3.20.20.450">
    <property type="entry name" value="EAL domain"/>
    <property type="match status" value="1"/>
</dbReference>
<dbReference type="InterPro" id="IPR029787">
    <property type="entry name" value="Nucleotide_cyclase"/>
</dbReference>
<dbReference type="KEGG" id="tig:THII_0050"/>
<protein>
    <submittedName>
        <fullName evidence="7">PAS domain S-box/diguanylate cyclase (GGDEF) domain-containing protein</fullName>
    </submittedName>
</protein>
<dbReference type="InterPro" id="IPR011006">
    <property type="entry name" value="CheY-like_superfamily"/>
</dbReference>
<dbReference type="CDD" id="cd01948">
    <property type="entry name" value="EAL"/>
    <property type="match status" value="1"/>
</dbReference>
<dbReference type="PROSITE" id="PS50113">
    <property type="entry name" value="PAC"/>
    <property type="match status" value="1"/>
</dbReference>
<dbReference type="Pfam" id="PF00563">
    <property type="entry name" value="EAL"/>
    <property type="match status" value="1"/>
</dbReference>
<evidence type="ECO:0000256" key="1">
    <source>
        <dbReference type="PROSITE-ProRule" id="PRU00169"/>
    </source>
</evidence>
<dbReference type="PROSITE" id="PS50112">
    <property type="entry name" value="PAS"/>
    <property type="match status" value="1"/>
</dbReference>
<dbReference type="InterPro" id="IPR043128">
    <property type="entry name" value="Rev_trsase/Diguanyl_cyclase"/>
</dbReference>
<dbReference type="NCBIfam" id="TIGR00229">
    <property type="entry name" value="sensory_box"/>
    <property type="match status" value="1"/>
</dbReference>
<dbReference type="SUPFAM" id="SSF52172">
    <property type="entry name" value="CheY-like"/>
    <property type="match status" value="1"/>
</dbReference>
<evidence type="ECO:0000259" key="4">
    <source>
        <dbReference type="PROSITE" id="PS50113"/>
    </source>
</evidence>
<dbReference type="SUPFAM" id="SSF141868">
    <property type="entry name" value="EAL domain-like"/>
    <property type="match status" value="1"/>
</dbReference>
<dbReference type="NCBIfam" id="TIGR00254">
    <property type="entry name" value="GGDEF"/>
    <property type="match status" value="1"/>
</dbReference>
<gene>
    <name evidence="7" type="ORF">THII_0050</name>
</gene>
<dbReference type="Gene3D" id="3.30.450.20">
    <property type="entry name" value="PAS domain"/>
    <property type="match status" value="1"/>
</dbReference>
<feature type="domain" description="PAS" evidence="3">
    <location>
        <begin position="135"/>
        <end position="208"/>
    </location>
</feature>
<dbReference type="CDD" id="cd17546">
    <property type="entry name" value="REC_hyHK_CKI1_RcsC-like"/>
    <property type="match status" value="1"/>
</dbReference>
<dbReference type="HOGENOM" id="CLU_000445_70_54_6"/>
<dbReference type="InterPro" id="IPR000160">
    <property type="entry name" value="GGDEF_dom"/>
</dbReference>
<dbReference type="Proteomes" id="UP000031623">
    <property type="component" value="Chromosome"/>
</dbReference>
<name>A0A090AGL1_9GAMM</name>
<evidence type="ECO:0000313" key="7">
    <source>
        <dbReference type="EMBL" id="BAP54347.1"/>
    </source>
</evidence>
<dbReference type="SMART" id="SM00091">
    <property type="entry name" value="PAS"/>
    <property type="match status" value="1"/>
</dbReference>
<dbReference type="Pfam" id="PF00990">
    <property type="entry name" value="GGDEF"/>
    <property type="match status" value="1"/>
</dbReference>
<dbReference type="InterPro" id="IPR013656">
    <property type="entry name" value="PAS_4"/>
</dbReference>
<dbReference type="PROSITE" id="PS50883">
    <property type="entry name" value="EAL"/>
    <property type="match status" value="1"/>
</dbReference>
<feature type="domain" description="EAL" evidence="5">
    <location>
        <begin position="451"/>
        <end position="701"/>
    </location>
</feature>
<organism evidence="7 8">
    <name type="scientific">Thioploca ingrica</name>
    <dbReference type="NCBI Taxonomy" id="40754"/>
    <lineage>
        <taxon>Bacteria</taxon>
        <taxon>Pseudomonadati</taxon>
        <taxon>Pseudomonadota</taxon>
        <taxon>Gammaproteobacteria</taxon>
        <taxon>Thiotrichales</taxon>
        <taxon>Thiotrichaceae</taxon>
        <taxon>Thioploca</taxon>
    </lineage>
</organism>
<dbReference type="PANTHER" id="PTHR44757">
    <property type="entry name" value="DIGUANYLATE CYCLASE DGCP"/>
    <property type="match status" value="1"/>
</dbReference>
<reference evidence="7 8" key="1">
    <citation type="journal article" date="2014" name="ISME J.">
        <title>Ecophysiology of Thioploca ingrica as revealed by the complete genome sequence supplemented with proteomic evidence.</title>
        <authorList>
            <person name="Kojima H."/>
            <person name="Ogura Y."/>
            <person name="Yamamoto N."/>
            <person name="Togashi T."/>
            <person name="Mori H."/>
            <person name="Watanabe T."/>
            <person name="Nemoto F."/>
            <person name="Kurokawa K."/>
            <person name="Hayashi T."/>
            <person name="Fukui M."/>
        </authorList>
    </citation>
    <scope>NUCLEOTIDE SEQUENCE [LARGE SCALE GENOMIC DNA]</scope>
</reference>
<dbReference type="GO" id="GO:0000160">
    <property type="term" value="P:phosphorelay signal transduction system"/>
    <property type="evidence" value="ECO:0007669"/>
    <property type="project" value="InterPro"/>
</dbReference>
<dbReference type="InterPro" id="IPR001633">
    <property type="entry name" value="EAL_dom"/>
</dbReference>
<dbReference type="STRING" id="40754.THII_0050"/>
<dbReference type="Pfam" id="PF08448">
    <property type="entry name" value="PAS_4"/>
    <property type="match status" value="1"/>
</dbReference>
<dbReference type="SUPFAM" id="SSF55073">
    <property type="entry name" value="Nucleotide cyclase"/>
    <property type="match status" value="1"/>
</dbReference>
<dbReference type="SUPFAM" id="SSF55785">
    <property type="entry name" value="PYP-like sensor domain (PAS domain)"/>
    <property type="match status" value="1"/>
</dbReference>
<dbReference type="PROSITE" id="PS50110">
    <property type="entry name" value="RESPONSE_REGULATORY"/>
    <property type="match status" value="1"/>
</dbReference>
<dbReference type="EMBL" id="AP014633">
    <property type="protein sequence ID" value="BAP54347.1"/>
    <property type="molecule type" value="Genomic_DNA"/>
</dbReference>
<dbReference type="InterPro" id="IPR000014">
    <property type="entry name" value="PAS"/>
</dbReference>
<accession>A0A090AGL1</accession>
<evidence type="ECO:0000259" key="5">
    <source>
        <dbReference type="PROSITE" id="PS50883"/>
    </source>
</evidence>
<dbReference type="PROSITE" id="PS50887">
    <property type="entry name" value="GGDEF"/>
    <property type="match status" value="1"/>
</dbReference>
<sequence>MINKVARILVVDDAPLIRQLLEQVLQRYGYLIELAENGQQAIEVFLQFQPDLILMDADMPVLDGVEACTQIKAFPQAKNLPIIMVTAFVEGKWVDRAYAAGATDYVTKPINLDVLRNRIHYILQAKQAEEALFDEKEKAQITLAAICDGVITTNAKGEVEFLNSVAEKLTGWTTEEAYGLPLNQVYSLIDENTQQPIEFPIQRCLQQGQMVELSYHTVLVHRHHNQHFAIEDSAAPIRDRDGNLIGVVLVVHDVTENRKMTQELTYRAKHDALTGLWNLLEFKTQLNRVLREARDSGSEHALLYMDLDKFKIVNDTCGHEAGDQLLKDVALILQNKVKMQAADTSAILARLGGDEFGLLLENCSLTSAIELATSLCEQIESYRFFWKNAQIEKSIFTLGISIGLVPLSSQILNLKSALAMADAACYVAKNTGRNQVHIYQEEQTQQPTDQNIQWVNLINDNLEQEAGFCLFHQSIVSMTSASTSPTSYRYEVLLRMKDAQGQLVPLGAFLSVATRYNLMSSLDLWVIRHLLIWLKCHPEHLEKLEVAMLNISGQSLSEQNFSVSMLQLIADAEIPADKLCFEISETTALTNLSGVLYFMTTLKPLGCRFALSNFGSGIGSVTLLKMLPIEFLKIDGAFVKAMTQDIVQQAAVKAINEIAHLMNLQTIAQSVETEELFKKLKQIQVDYVQGYWLSTPQPLVG</sequence>
<proteinExistence type="predicted"/>
<dbReference type="InterPro" id="IPR052155">
    <property type="entry name" value="Biofilm_reg_signaling"/>
</dbReference>
<dbReference type="CDD" id="cd01949">
    <property type="entry name" value="GGDEF"/>
    <property type="match status" value="1"/>
</dbReference>
<dbReference type="PANTHER" id="PTHR44757:SF4">
    <property type="entry name" value="DIGUANYLATE CYCLASE DGCE-RELATED"/>
    <property type="match status" value="1"/>
</dbReference>
<evidence type="ECO:0000259" key="6">
    <source>
        <dbReference type="PROSITE" id="PS50887"/>
    </source>
</evidence>
<evidence type="ECO:0000259" key="2">
    <source>
        <dbReference type="PROSITE" id="PS50110"/>
    </source>
</evidence>
<dbReference type="SMART" id="SM00267">
    <property type="entry name" value="GGDEF"/>
    <property type="match status" value="1"/>
</dbReference>
<dbReference type="SMART" id="SM00448">
    <property type="entry name" value="REC"/>
    <property type="match status" value="1"/>
</dbReference>
<keyword evidence="8" id="KW-1185">Reference proteome</keyword>
<dbReference type="AlphaFoldDB" id="A0A090AGL1"/>
<feature type="modified residue" description="4-aspartylphosphate" evidence="1">
    <location>
        <position position="56"/>
    </location>
</feature>
<dbReference type="Gene3D" id="3.30.70.270">
    <property type="match status" value="1"/>
</dbReference>
<evidence type="ECO:0000313" key="8">
    <source>
        <dbReference type="Proteomes" id="UP000031623"/>
    </source>
</evidence>
<dbReference type="Pfam" id="PF00072">
    <property type="entry name" value="Response_reg"/>
    <property type="match status" value="1"/>
</dbReference>
<dbReference type="InterPro" id="IPR035965">
    <property type="entry name" value="PAS-like_dom_sf"/>
</dbReference>
<feature type="domain" description="Response regulatory" evidence="2">
    <location>
        <begin position="7"/>
        <end position="123"/>
    </location>
</feature>
<dbReference type="InterPro" id="IPR035919">
    <property type="entry name" value="EAL_sf"/>
</dbReference>
<keyword evidence="1" id="KW-0597">Phosphoprotein</keyword>